<proteinExistence type="inferred from homology"/>
<evidence type="ECO:0000256" key="1">
    <source>
        <dbReference type="ARBA" id="ARBA00010552"/>
    </source>
</evidence>
<dbReference type="SUPFAM" id="SSF55298">
    <property type="entry name" value="YjgF-like"/>
    <property type="match status" value="1"/>
</dbReference>
<protein>
    <submittedName>
        <fullName evidence="2">Uncharacterized protein</fullName>
    </submittedName>
</protein>
<name>A0A090GAB0_MESPL</name>
<dbReference type="GO" id="GO:0005829">
    <property type="term" value="C:cytosol"/>
    <property type="evidence" value="ECO:0007669"/>
    <property type="project" value="TreeGrafter"/>
</dbReference>
<organism evidence="2 3">
    <name type="scientific">Mesorhizobium plurifarium</name>
    <dbReference type="NCBI Taxonomy" id="69974"/>
    <lineage>
        <taxon>Bacteria</taxon>
        <taxon>Pseudomonadati</taxon>
        <taxon>Pseudomonadota</taxon>
        <taxon>Alphaproteobacteria</taxon>
        <taxon>Hyphomicrobiales</taxon>
        <taxon>Phyllobacteriaceae</taxon>
        <taxon>Mesorhizobium</taxon>
    </lineage>
</organism>
<dbReference type="PANTHER" id="PTHR11803:SF58">
    <property type="entry name" value="PROTEIN HMF1-RELATED"/>
    <property type="match status" value="1"/>
</dbReference>
<dbReference type="InterPro" id="IPR006175">
    <property type="entry name" value="YjgF/YER057c/UK114"/>
</dbReference>
<reference evidence="2 3" key="1">
    <citation type="submission" date="2014-08" db="EMBL/GenBank/DDBJ databases">
        <authorList>
            <person name="Moulin Lionel"/>
        </authorList>
    </citation>
    <scope>NUCLEOTIDE SEQUENCE [LARGE SCALE GENOMIC DNA]</scope>
</reference>
<dbReference type="EMBL" id="CCNE01000034">
    <property type="protein sequence ID" value="CDX60581.1"/>
    <property type="molecule type" value="Genomic_DNA"/>
</dbReference>
<accession>A0A090GAB0</accession>
<gene>
    <name evidence="2" type="ORF">MPL3365_40057</name>
</gene>
<sequence>MSLELINPADLPVPEMYTQVVVATGSKLVFISGQQPEDLHGKLVGHGDFAAQARLSFANLGRALKAAGARPDQVCKITIYIVDYDRDKHVPMIEAAQISLFGDHKPANVIVGVAIMSPGYLIEVDAIAVI</sequence>
<dbReference type="Proteomes" id="UP000046122">
    <property type="component" value="Unassembled WGS sequence"/>
</dbReference>
<dbReference type="PANTHER" id="PTHR11803">
    <property type="entry name" value="2-IMINOBUTANOATE/2-IMINOPROPANOATE DEAMINASE RIDA"/>
    <property type="match status" value="1"/>
</dbReference>
<evidence type="ECO:0000313" key="3">
    <source>
        <dbReference type="Proteomes" id="UP000046122"/>
    </source>
</evidence>
<dbReference type="InterPro" id="IPR035959">
    <property type="entry name" value="RutC-like_sf"/>
</dbReference>
<dbReference type="AlphaFoldDB" id="A0A090GAB0"/>
<dbReference type="Gene3D" id="3.30.1330.40">
    <property type="entry name" value="RutC-like"/>
    <property type="match status" value="1"/>
</dbReference>
<evidence type="ECO:0000313" key="2">
    <source>
        <dbReference type="EMBL" id="CDX60581.1"/>
    </source>
</evidence>
<dbReference type="CDD" id="cd00448">
    <property type="entry name" value="YjgF_YER057c_UK114_family"/>
    <property type="match status" value="1"/>
</dbReference>
<comment type="similarity">
    <text evidence="1">Belongs to the RutC family.</text>
</comment>
<dbReference type="Pfam" id="PF01042">
    <property type="entry name" value="Ribonuc_L-PSP"/>
    <property type="match status" value="1"/>
</dbReference>
<dbReference type="GO" id="GO:0019239">
    <property type="term" value="F:deaminase activity"/>
    <property type="evidence" value="ECO:0007669"/>
    <property type="project" value="TreeGrafter"/>
</dbReference>